<name>A0ABD2WBI5_9HYME</name>
<keyword evidence="1" id="KW-0472">Membrane</keyword>
<comment type="caution">
    <text evidence="2">The sequence shown here is derived from an EMBL/GenBank/DDBJ whole genome shotgun (WGS) entry which is preliminary data.</text>
</comment>
<reference evidence="2 3" key="1">
    <citation type="journal article" date="2024" name="bioRxiv">
        <title>A reference genome for Trichogramma kaykai: A tiny desert-dwelling parasitoid wasp with competing sex-ratio distorters.</title>
        <authorList>
            <person name="Culotta J."/>
            <person name="Lindsey A.R."/>
        </authorList>
    </citation>
    <scope>NUCLEOTIDE SEQUENCE [LARGE SCALE GENOMIC DNA]</scope>
    <source>
        <strain evidence="2 3">KSX58</strain>
    </source>
</reference>
<dbReference type="EMBL" id="JBJJXI010000120">
    <property type="protein sequence ID" value="KAL3390276.1"/>
    <property type="molecule type" value="Genomic_DNA"/>
</dbReference>
<dbReference type="PANTHER" id="PTHR47148:SF1">
    <property type="entry name" value="CYTOCHROME C OXIDASE ASSEMBLY FACTOR 1 HOMOLOG"/>
    <property type="match status" value="1"/>
</dbReference>
<keyword evidence="1" id="KW-1133">Transmembrane helix</keyword>
<keyword evidence="3" id="KW-1185">Reference proteome</keyword>
<evidence type="ECO:0000256" key="1">
    <source>
        <dbReference type="SAM" id="Phobius"/>
    </source>
</evidence>
<proteinExistence type="predicted"/>
<feature type="transmembrane region" description="Helical" evidence="1">
    <location>
        <begin position="12"/>
        <end position="33"/>
    </location>
</feature>
<dbReference type="InterPro" id="IPR014807">
    <property type="entry name" value="Coa1"/>
</dbReference>
<gene>
    <name evidence="2" type="ORF">TKK_014816</name>
</gene>
<evidence type="ECO:0000313" key="2">
    <source>
        <dbReference type="EMBL" id="KAL3390276.1"/>
    </source>
</evidence>
<organism evidence="2 3">
    <name type="scientific">Trichogramma kaykai</name>
    <dbReference type="NCBI Taxonomy" id="54128"/>
    <lineage>
        <taxon>Eukaryota</taxon>
        <taxon>Metazoa</taxon>
        <taxon>Ecdysozoa</taxon>
        <taxon>Arthropoda</taxon>
        <taxon>Hexapoda</taxon>
        <taxon>Insecta</taxon>
        <taxon>Pterygota</taxon>
        <taxon>Neoptera</taxon>
        <taxon>Endopterygota</taxon>
        <taxon>Hymenoptera</taxon>
        <taxon>Apocrita</taxon>
        <taxon>Proctotrupomorpha</taxon>
        <taxon>Chalcidoidea</taxon>
        <taxon>Trichogrammatidae</taxon>
        <taxon>Trichogramma</taxon>
    </lineage>
</organism>
<dbReference type="PANTHER" id="PTHR47148">
    <property type="entry name" value="CYTOCHROME C OXIDASE ASSEMBLY FACTOR 1 HOMOLOG"/>
    <property type="match status" value="1"/>
</dbReference>
<dbReference type="Proteomes" id="UP001627154">
    <property type="component" value="Unassembled WGS sequence"/>
</dbReference>
<dbReference type="AlphaFoldDB" id="A0ABD2WBI5"/>
<accession>A0ABD2WBI5</accession>
<evidence type="ECO:0000313" key="3">
    <source>
        <dbReference type="Proteomes" id="UP001627154"/>
    </source>
</evidence>
<dbReference type="Pfam" id="PF08695">
    <property type="entry name" value="Coa1"/>
    <property type="match status" value="1"/>
</dbReference>
<keyword evidence="1" id="KW-0812">Transmembrane</keyword>
<protein>
    <recommendedName>
        <fullName evidence="4">Cytochrome c oxidase assembly factor 1 homolog</fullName>
    </recommendedName>
</protein>
<evidence type="ECO:0008006" key="4">
    <source>
        <dbReference type="Google" id="ProtNLM"/>
    </source>
</evidence>
<sequence length="136" mass="15582">MSGVESLKRMAKWIAIGGGFATVVMWNSVPAILSRKIRDSDHYQEAIKLLHSHPEAVKYLGDPIKEGNVATMLEQNYGQDDEKMWCRVPVHGPKSRGALYYDFLLKQEKNKPLQLRSAELTLENLKDYKLILKRPE</sequence>